<dbReference type="PANTHER" id="PTHR38812">
    <property type="entry name" value="MU-LIKE PROPHAGE FLUMU PROTEIN GP42"/>
    <property type="match status" value="1"/>
</dbReference>
<feature type="transmembrane region" description="Helical" evidence="1">
    <location>
        <begin position="388"/>
        <end position="411"/>
    </location>
</feature>
<evidence type="ECO:0000313" key="3">
    <source>
        <dbReference type="EMBL" id="PZX50432.1"/>
    </source>
</evidence>
<evidence type="ECO:0000259" key="2">
    <source>
        <dbReference type="Pfam" id="PF20155"/>
    </source>
</evidence>
<keyword evidence="1" id="KW-0472">Membrane</keyword>
<accession>A0A2W7SI57</accession>
<feature type="transmembrane region" description="Helical" evidence="1">
    <location>
        <begin position="495"/>
        <end position="513"/>
    </location>
</feature>
<reference evidence="3" key="1">
    <citation type="submission" date="2018-06" db="EMBL/GenBank/DDBJ databases">
        <title>Genomic Encyclopedia of Archaeal and Bacterial Type Strains, Phase II (KMG-II): from individual species to whole genera.</title>
        <authorList>
            <person name="Goeker M."/>
        </authorList>
    </citation>
    <scope>NUCLEOTIDE SEQUENCE [LARGE SCALE GENOMIC DNA]</scope>
    <source>
        <strain evidence="3">DSM 18774</strain>
    </source>
</reference>
<gene>
    <name evidence="3" type="ORF">LX76_03584</name>
</gene>
<dbReference type="InterPro" id="IPR013491">
    <property type="entry name" value="Tape_meas_N"/>
</dbReference>
<evidence type="ECO:0000256" key="1">
    <source>
        <dbReference type="SAM" id="Phobius"/>
    </source>
</evidence>
<dbReference type="Proteomes" id="UP000249538">
    <property type="component" value="Unassembled WGS sequence"/>
</dbReference>
<name>A0A2W7SI57_9RHOB</name>
<dbReference type="RefSeq" id="WP_111467484.1">
    <property type="nucleotide sequence ID" value="NZ_QKZS01000012.1"/>
</dbReference>
<comment type="caution">
    <text evidence="3">The sequence shown here is derived from an EMBL/GenBank/DDBJ whole genome shotgun (WGS) entry which is preliminary data.</text>
</comment>
<keyword evidence="1" id="KW-1133">Transmembrane helix</keyword>
<feature type="domain" description="Tape measure protein N-terminal" evidence="2">
    <location>
        <begin position="80"/>
        <end position="261"/>
    </location>
</feature>
<protein>
    <submittedName>
        <fullName evidence="3">Tape measure domain-containing protein</fullName>
    </submittedName>
</protein>
<dbReference type="AlphaFoldDB" id="A0A2W7SI57"/>
<proteinExistence type="predicted"/>
<sequence length="798" mass="84664">MADLNVQLILRLVDRATAPARAALRGIERIGGEGLLRQAAMVGRGTERMASGFGQVTRSALTGAAVITGLAGSVAALGASFIAPAAQFERFRVQLTNLEGSAEGAERAMTWIEDFAVRTPLELEDTVAAYARLKAFGIDPTKGALQALTDTMAATGGGSEQLDGLVLALGQSWTKGKLQGEEAMQMLERGVPVWDLLAQKLGKTTEEVIAMSSSGKLGRKEIQLLIDALGEANAGASAGMAGTWSGIMSNISDQWTRFQRMVMGSGLFDWLKTRLQEILATLDAMVADGSMQLWADKLAGLILRVLTAIWDFGLRAVEVWQAVAPVVQRVVETLGGWDVAGWIVLGVAMHGTVLGLAAGLGTMALGALQAGWGILSMLAPMNLVRTAALAWIGMGLLAAVSALAVAGLWIWRNWSGLTAFFRSFGAAFRSAMGPAAPILDRVVARIEGLWAWVQRLTGPVDESGESWIRWGRATGEAVGRIVRATTEWSAAHPRLMMGLGAVLGAFGLIRLLITPVTAAWRILTAVASALGAVLGFVARAVLFVGRALLLAGRAMLANPILLVIAAIAGAAYVIYQNWDGFVAYFRGKIDRVRDAFEEGLIRGALTWISEMNPFRLMLEGAVNFTEYLTGWDLGWISEMIENAFSIDLYDAGVAMIQSLWNGIRSKIGQMAEWVKAQLSAMMPEWLSGMVASPAAPAAGGDPAPPGRALGGPVRAGQLYRWREEGRELFVPRTDGQVISTRQLRGAAAPAAPRISVGGITINAAPGMSPADVARAVRKELAAMARETGFALNDGGDYA</sequence>
<feature type="transmembrane region" description="Helical" evidence="1">
    <location>
        <begin position="556"/>
        <end position="575"/>
    </location>
</feature>
<dbReference type="PANTHER" id="PTHR38812:SF2">
    <property type="entry name" value="MU-LIKE PROPHAGE FLUMU PROTEIN GP42"/>
    <property type="match status" value="1"/>
</dbReference>
<dbReference type="Pfam" id="PF20155">
    <property type="entry name" value="TMP_3"/>
    <property type="match status" value="1"/>
</dbReference>
<feature type="transmembrane region" description="Helical" evidence="1">
    <location>
        <begin position="519"/>
        <end position="544"/>
    </location>
</feature>
<dbReference type="NCBIfam" id="TIGR02675">
    <property type="entry name" value="tape_meas_nterm"/>
    <property type="match status" value="1"/>
</dbReference>
<dbReference type="EMBL" id="QKZS01000012">
    <property type="protein sequence ID" value="PZX50432.1"/>
    <property type="molecule type" value="Genomic_DNA"/>
</dbReference>
<keyword evidence="1" id="KW-0812">Transmembrane</keyword>
<dbReference type="InterPro" id="IPR053058">
    <property type="entry name" value="Mulikevirus_tape_measure"/>
</dbReference>
<feature type="transmembrane region" description="Helical" evidence="1">
    <location>
        <begin position="60"/>
        <end position="83"/>
    </location>
</feature>
<organism evidence="3">
    <name type="scientific">Cereibacter changlensis</name>
    <dbReference type="NCBI Taxonomy" id="402884"/>
    <lineage>
        <taxon>Bacteria</taxon>
        <taxon>Pseudomonadati</taxon>
        <taxon>Pseudomonadota</taxon>
        <taxon>Alphaproteobacteria</taxon>
        <taxon>Rhodobacterales</taxon>
        <taxon>Paracoccaceae</taxon>
        <taxon>Cereibacter</taxon>
    </lineage>
</organism>
<feature type="transmembrane region" description="Helical" evidence="1">
    <location>
        <begin position="339"/>
        <end position="368"/>
    </location>
</feature>